<reference evidence="1" key="1">
    <citation type="journal article" date="2021" name="Proc. Natl. Acad. Sci. U.S.A.">
        <title>A Catalog of Tens of Thousands of Viruses from Human Metagenomes Reveals Hidden Associations with Chronic Diseases.</title>
        <authorList>
            <person name="Tisza M.J."/>
            <person name="Buck C.B."/>
        </authorList>
    </citation>
    <scope>NUCLEOTIDE SEQUENCE</scope>
    <source>
        <strain evidence="1">Ct4bw6</strain>
    </source>
</reference>
<sequence>MTRDGATCPARTCKRRRRMNAPVPRCRYRGVGVRPSEGLTGRL</sequence>
<proteinExistence type="predicted"/>
<accession>A0A8S5MUX8</accession>
<organism evidence="1">
    <name type="scientific">Phage sp. ct4bw6</name>
    <dbReference type="NCBI Taxonomy" id="2826747"/>
    <lineage>
        <taxon>Viruses</taxon>
    </lineage>
</organism>
<name>A0A8S5MUX8_9VIRU</name>
<dbReference type="EMBL" id="BK014991">
    <property type="protein sequence ID" value="DAD85944.1"/>
    <property type="molecule type" value="Genomic_DNA"/>
</dbReference>
<evidence type="ECO:0000313" key="1">
    <source>
        <dbReference type="EMBL" id="DAD85944.1"/>
    </source>
</evidence>
<protein>
    <submittedName>
        <fullName evidence="1">Uncharacterized protein</fullName>
    </submittedName>
</protein>